<dbReference type="PANTHER" id="PTHR43133:SF8">
    <property type="entry name" value="RNA POLYMERASE SIGMA FACTOR HI_1459-RELATED"/>
    <property type="match status" value="1"/>
</dbReference>
<dbReference type="eggNOG" id="COG1595">
    <property type="taxonomic scope" value="Bacteria"/>
</dbReference>
<keyword evidence="8" id="KW-1185">Reference proteome</keyword>
<dbReference type="AlphaFoldDB" id="L0DKJ5"/>
<evidence type="ECO:0000256" key="1">
    <source>
        <dbReference type="ARBA" id="ARBA00010641"/>
    </source>
</evidence>
<dbReference type="InterPro" id="IPR014284">
    <property type="entry name" value="RNA_pol_sigma-70_dom"/>
</dbReference>
<dbReference type="Gene3D" id="1.10.1740.10">
    <property type="match status" value="1"/>
</dbReference>
<dbReference type="NCBIfam" id="TIGR02937">
    <property type="entry name" value="sigma70-ECF"/>
    <property type="match status" value="1"/>
</dbReference>
<reference evidence="7 8" key="1">
    <citation type="submission" date="2012-02" db="EMBL/GenBank/DDBJ databases">
        <title>Complete sequence of chromosome of Singulisphaera acidiphila DSM 18658.</title>
        <authorList>
            <consortium name="US DOE Joint Genome Institute (JGI-PGF)"/>
            <person name="Lucas S."/>
            <person name="Copeland A."/>
            <person name="Lapidus A."/>
            <person name="Glavina del Rio T."/>
            <person name="Dalin E."/>
            <person name="Tice H."/>
            <person name="Bruce D."/>
            <person name="Goodwin L."/>
            <person name="Pitluck S."/>
            <person name="Peters L."/>
            <person name="Ovchinnikova G."/>
            <person name="Chertkov O."/>
            <person name="Kyrpides N."/>
            <person name="Mavromatis K."/>
            <person name="Ivanova N."/>
            <person name="Brettin T."/>
            <person name="Detter J.C."/>
            <person name="Han C."/>
            <person name="Larimer F."/>
            <person name="Land M."/>
            <person name="Hauser L."/>
            <person name="Markowitz V."/>
            <person name="Cheng J.-F."/>
            <person name="Hugenholtz P."/>
            <person name="Woyke T."/>
            <person name="Wu D."/>
            <person name="Tindall B."/>
            <person name="Pomrenke H."/>
            <person name="Brambilla E."/>
            <person name="Klenk H.-P."/>
            <person name="Eisen J.A."/>
        </authorList>
    </citation>
    <scope>NUCLEOTIDE SEQUENCE [LARGE SCALE GENOMIC DNA]</scope>
    <source>
        <strain evidence="8">ATCC BAA-1392 / DSM 18658 / VKM B-2454 / MOB10</strain>
    </source>
</reference>
<evidence type="ECO:0000259" key="6">
    <source>
        <dbReference type="Pfam" id="PF04542"/>
    </source>
</evidence>
<dbReference type="InterPro" id="IPR013324">
    <property type="entry name" value="RNA_pol_sigma_r3/r4-like"/>
</dbReference>
<dbReference type="Proteomes" id="UP000010798">
    <property type="component" value="Chromosome"/>
</dbReference>
<dbReference type="SUPFAM" id="SSF88946">
    <property type="entry name" value="Sigma2 domain of RNA polymerase sigma factors"/>
    <property type="match status" value="1"/>
</dbReference>
<dbReference type="InterPro" id="IPR039425">
    <property type="entry name" value="RNA_pol_sigma-70-like"/>
</dbReference>
<accession>L0DKJ5</accession>
<feature type="domain" description="RNA polymerase sigma-70 region 2" evidence="6">
    <location>
        <begin position="39"/>
        <end position="108"/>
    </location>
</feature>
<keyword evidence="3" id="KW-0731">Sigma factor</keyword>
<dbReference type="Gene3D" id="1.10.10.2690">
    <property type="match status" value="1"/>
</dbReference>
<comment type="similarity">
    <text evidence="1">Belongs to the sigma-70 factor family. ECF subfamily.</text>
</comment>
<dbReference type="EMBL" id="CP003364">
    <property type="protein sequence ID" value="AGA29787.1"/>
    <property type="molecule type" value="Genomic_DNA"/>
</dbReference>
<evidence type="ECO:0000256" key="4">
    <source>
        <dbReference type="ARBA" id="ARBA00023125"/>
    </source>
</evidence>
<dbReference type="Pfam" id="PF04542">
    <property type="entry name" value="Sigma70_r2"/>
    <property type="match status" value="1"/>
</dbReference>
<sequence>MRHLPPPNHPTSGNDGMTSTSLTLLERIKVHDGDAWLRLVTLYTPLLRYWFRRWGVAFDDVDDLIQEVYQAVSHGLKDFRREREGDSFRAWLRGIARNKALILFRNRRASRGLGGTDFYRRSLLIPDRGYPLVSDEEEGQLVNSLYHDALKLVRDEFEGRSWQAFWRMTVEGQASADIAKDLGMTSAAVRQAKSRVLRRLKDFLGELPKHQARISP</sequence>
<dbReference type="OrthoDB" id="281047at2"/>
<evidence type="ECO:0000313" key="8">
    <source>
        <dbReference type="Proteomes" id="UP000010798"/>
    </source>
</evidence>
<keyword evidence="2" id="KW-0805">Transcription regulation</keyword>
<dbReference type="InterPro" id="IPR007627">
    <property type="entry name" value="RNA_pol_sigma70_r2"/>
</dbReference>
<dbReference type="PANTHER" id="PTHR43133">
    <property type="entry name" value="RNA POLYMERASE ECF-TYPE SIGMA FACTO"/>
    <property type="match status" value="1"/>
</dbReference>
<dbReference type="SUPFAM" id="SSF88659">
    <property type="entry name" value="Sigma3 and sigma4 domains of RNA polymerase sigma factors"/>
    <property type="match status" value="1"/>
</dbReference>
<protein>
    <submittedName>
        <fullName evidence="7">RNA polymerase sigma factor, sigma-70 family</fullName>
    </submittedName>
</protein>
<name>L0DKJ5_SINAD</name>
<dbReference type="InterPro" id="IPR053721">
    <property type="entry name" value="Fimbrial_Adhesin_Reg"/>
</dbReference>
<dbReference type="HOGENOM" id="CLU_047691_14_0_0"/>
<dbReference type="InterPro" id="IPR013325">
    <property type="entry name" value="RNA_pol_sigma_r2"/>
</dbReference>
<evidence type="ECO:0000256" key="2">
    <source>
        <dbReference type="ARBA" id="ARBA00023015"/>
    </source>
</evidence>
<dbReference type="RefSeq" id="WP_015248885.1">
    <property type="nucleotide sequence ID" value="NC_019892.1"/>
</dbReference>
<keyword evidence="4" id="KW-0238">DNA-binding</keyword>
<proteinExistence type="inferred from homology"/>
<dbReference type="GO" id="GO:0016987">
    <property type="term" value="F:sigma factor activity"/>
    <property type="evidence" value="ECO:0007669"/>
    <property type="project" value="UniProtKB-KW"/>
</dbReference>
<dbReference type="GO" id="GO:0003677">
    <property type="term" value="F:DNA binding"/>
    <property type="evidence" value="ECO:0007669"/>
    <property type="project" value="UniProtKB-KW"/>
</dbReference>
<keyword evidence="5" id="KW-0804">Transcription</keyword>
<evidence type="ECO:0000256" key="5">
    <source>
        <dbReference type="ARBA" id="ARBA00023163"/>
    </source>
</evidence>
<gene>
    <name evidence="7" type="ordered locus">Sinac_5656</name>
</gene>
<organism evidence="7 8">
    <name type="scientific">Singulisphaera acidiphila (strain ATCC BAA-1392 / DSM 18658 / VKM B-2454 / MOB10)</name>
    <dbReference type="NCBI Taxonomy" id="886293"/>
    <lineage>
        <taxon>Bacteria</taxon>
        <taxon>Pseudomonadati</taxon>
        <taxon>Planctomycetota</taxon>
        <taxon>Planctomycetia</taxon>
        <taxon>Isosphaerales</taxon>
        <taxon>Isosphaeraceae</taxon>
        <taxon>Singulisphaera</taxon>
    </lineage>
</organism>
<dbReference type="KEGG" id="saci:Sinac_5656"/>
<evidence type="ECO:0000313" key="7">
    <source>
        <dbReference type="EMBL" id="AGA29787.1"/>
    </source>
</evidence>
<dbReference type="STRING" id="886293.Sinac_5656"/>
<dbReference type="GO" id="GO:0006352">
    <property type="term" value="P:DNA-templated transcription initiation"/>
    <property type="evidence" value="ECO:0007669"/>
    <property type="project" value="InterPro"/>
</dbReference>
<evidence type="ECO:0000256" key="3">
    <source>
        <dbReference type="ARBA" id="ARBA00023082"/>
    </source>
</evidence>